<proteinExistence type="predicted"/>
<sequence>MRLLTHNMLSSNIIGVTNGFPLRIEVVKVVEKEVELNPDFLKSMFSKIDWNALVKAARSIDYTELPNEMSLTFRSSIPVGSTNAQSTFLIFGELFMFVLRTTELLLLSSLLDDDPTTKFVSYFEGELRATRRLLPQPQEQSVEFASMFIPTF</sequence>
<dbReference type="Proteomes" id="UP000583929">
    <property type="component" value="Unassembled WGS sequence"/>
</dbReference>
<name>A0A7J6I0F2_CANSA</name>
<comment type="caution">
    <text evidence="1">The sequence shown here is derived from an EMBL/GenBank/DDBJ whole genome shotgun (WGS) entry which is preliminary data.</text>
</comment>
<reference evidence="1 2" key="1">
    <citation type="journal article" date="2020" name="bioRxiv">
        <title>Sequence and annotation of 42 cannabis genomes reveals extensive copy number variation in cannabinoid synthesis and pathogen resistance genes.</title>
        <authorList>
            <person name="Mckernan K.J."/>
            <person name="Helbert Y."/>
            <person name="Kane L.T."/>
            <person name="Ebling H."/>
            <person name="Zhang L."/>
            <person name="Liu B."/>
            <person name="Eaton Z."/>
            <person name="Mclaughlin S."/>
            <person name="Kingan S."/>
            <person name="Baybayan P."/>
            <person name="Concepcion G."/>
            <person name="Jordan M."/>
            <person name="Riva A."/>
            <person name="Barbazuk W."/>
            <person name="Harkins T."/>
        </authorList>
    </citation>
    <scope>NUCLEOTIDE SEQUENCE [LARGE SCALE GENOMIC DNA]</scope>
    <source>
        <strain evidence="2">cv. Jamaican Lion 4</strain>
        <tissue evidence="1">Leaf</tissue>
    </source>
</reference>
<dbReference type="GO" id="GO:0070476">
    <property type="term" value="P:rRNA (guanine-N7)-methylation"/>
    <property type="evidence" value="ECO:0007669"/>
    <property type="project" value="TreeGrafter"/>
</dbReference>
<dbReference type="Gene3D" id="2.20.25.10">
    <property type="match status" value="1"/>
</dbReference>
<dbReference type="PANTHER" id="PTHR12773">
    <property type="entry name" value="UPF0315 PROTEIN-RELATED"/>
    <property type="match status" value="1"/>
</dbReference>
<evidence type="ECO:0000313" key="1">
    <source>
        <dbReference type="EMBL" id="KAF4400896.1"/>
    </source>
</evidence>
<dbReference type="PANTHER" id="PTHR12773:SF0">
    <property type="entry name" value="MULTIFUNCTIONAL METHYLTRANSFERASE SUBUNIT TRM112-LIKE PROTEIN"/>
    <property type="match status" value="1"/>
</dbReference>
<dbReference type="EMBL" id="JAATIQ010000014">
    <property type="protein sequence ID" value="KAF4400896.1"/>
    <property type="molecule type" value="Genomic_DNA"/>
</dbReference>
<gene>
    <name evidence="1" type="ORF">G4B88_004439</name>
</gene>
<protein>
    <submittedName>
        <fullName evidence="1">Uncharacterized protein</fullName>
    </submittedName>
</protein>
<accession>A0A7J6I0F2</accession>
<dbReference type="InterPro" id="IPR039127">
    <property type="entry name" value="Trm112"/>
</dbReference>
<evidence type="ECO:0000313" key="2">
    <source>
        <dbReference type="Proteomes" id="UP000583929"/>
    </source>
</evidence>
<organism evidence="1 2">
    <name type="scientific">Cannabis sativa</name>
    <name type="common">Hemp</name>
    <name type="synonym">Marijuana</name>
    <dbReference type="NCBI Taxonomy" id="3483"/>
    <lineage>
        <taxon>Eukaryota</taxon>
        <taxon>Viridiplantae</taxon>
        <taxon>Streptophyta</taxon>
        <taxon>Embryophyta</taxon>
        <taxon>Tracheophyta</taxon>
        <taxon>Spermatophyta</taxon>
        <taxon>Magnoliopsida</taxon>
        <taxon>eudicotyledons</taxon>
        <taxon>Gunneridae</taxon>
        <taxon>Pentapetalae</taxon>
        <taxon>rosids</taxon>
        <taxon>fabids</taxon>
        <taxon>Rosales</taxon>
        <taxon>Cannabaceae</taxon>
        <taxon>Cannabis</taxon>
    </lineage>
</organism>
<dbReference type="GO" id="GO:0046982">
    <property type="term" value="F:protein heterodimerization activity"/>
    <property type="evidence" value="ECO:0007669"/>
    <property type="project" value="InterPro"/>
</dbReference>
<dbReference type="AlphaFoldDB" id="A0A7J6I0F2"/>
<keyword evidence="2" id="KW-1185">Reference proteome</keyword>
<dbReference type="GO" id="GO:0030488">
    <property type="term" value="P:tRNA methylation"/>
    <property type="evidence" value="ECO:0007669"/>
    <property type="project" value="TreeGrafter"/>
</dbReference>